<dbReference type="AlphaFoldDB" id="A0A2P6QBD9"/>
<evidence type="ECO:0000313" key="2">
    <source>
        <dbReference type="EMBL" id="PRQ31498.1"/>
    </source>
</evidence>
<keyword evidence="1" id="KW-0472">Membrane</keyword>
<proteinExistence type="predicted"/>
<dbReference type="Gramene" id="PRQ31498">
    <property type="protein sequence ID" value="PRQ31498"/>
    <property type="gene ID" value="RchiOBHm_Chr5g0036161"/>
</dbReference>
<reference evidence="2 3" key="1">
    <citation type="journal article" date="2018" name="Nat. Genet.">
        <title>The Rosa genome provides new insights in the design of modern roses.</title>
        <authorList>
            <person name="Bendahmane M."/>
        </authorList>
    </citation>
    <scope>NUCLEOTIDE SEQUENCE [LARGE SCALE GENOMIC DNA]</scope>
    <source>
        <strain evidence="3">cv. Old Blush</strain>
    </source>
</reference>
<protein>
    <submittedName>
        <fullName evidence="2">Uncharacterized protein</fullName>
    </submittedName>
</protein>
<evidence type="ECO:0000313" key="3">
    <source>
        <dbReference type="Proteomes" id="UP000238479"/>
    </source>
</evidence>
<feature type="transmembrane region" description="Helical" evidence="1">
    <location>
        <begin position="31"/>
        <end position="56"/>
    </location>
</feature>
<gene>
    <name evidence="2" type="ORF">RchiOBHm_Chr5g0036161</name>
</gene>
<accession>A0A2P6QBD9</accession>
<evidence type="ECO:0000256" key="1">
    <source>
        <dbReference type="SAM" id="Phobius"/>
    </source>
</evidence>
<keyword evidence="1" id="KW-0812">Transmembrane</keyword>
<organism evidence="2 3">
    <name type="scientific">Rosa chinensis</name>
    <name type="common">China rose</name>
    <dbReference type="NCBI Taxonomy" id="74649"/>
    <lineage>
        <taxon>Eukaryota</taxon>
        <taxon>Viridiplantae</taxon>
        <taxon>Streptophyta</taxon>
        <taxon>Embryophyta</taxon>
        <taxon>Tracheophyta</taxon>
        <taxon>Spermatophyta</taxon>
        <taxon>Magnoliopsida</taxon>
        <taxon>eudicotyledons</taxon>
        <taxon>Gunneridae</taxon>
        <taxon>Pentapetalae</taxon>
        <taxon>rosids</taxon>
        <taxon>fabids</taxon>
        <taxon>Rosales</taxon>
        <taxon>Rosaceae</taxon>
        <taxon>Rosoideae</taxon>
        <taxon>Rosoideae incertae sedis</taxon>
        <taxon>Rosa</taxon>
    </lineage>
</organism>
<dbReference type="EMBL" id="PDCK01000043">
    <property type="protein sequence ID" value="PRQ31498.1"/>
    <property type="molecule type" value="Genomic_DNA"/>
</dbReference>
<keyword evidence="3" id="KW-1185">Reference proteome</keyword>
<keyword evidence="1" id="KW-1133">Transmembrane helix</keyword>
<sequence length="71" mass="8247">MVLEVLHPTEYWYICLLTNTEIASYQFLKGIFVLSCLYLFIYLFFLSISLSIYLSISPVAFNPNGPSFFFS</sequence>
<dbReference type="Proteomes" id="UP000238479">
    <property type="component" value="Chromosome 5"/>
</dbReference>
<comment type="caution">
    <text evidence="2">The sequence shown here is derived from an EMBL/GenBank/DDBJ whole genome shotgun (WGS) entry which is preliminary data.</text>
</comment>
<name>A0A2P6QBD9_ROSCH</name>